<dbReference type="EMBL" id="ML976688">
    <property type="protein sequence ID" value="KAF1972298.1"/>
    <property type="molecule type" value="Genomic_DNA"/>
</dbReference>
<name>A0A6A5V609_9PLEO</name>
<accession>A0A6A5V609</accession>
<evidence type="ECO:0008006" key="3">
    <source>
        <dbReference type="Google" id="ProtNLM"/>
    </source>
</evidence>
<dbReference type="Proteomes" id="UP000800036">
    <property type="component" value="Unassembled WGS sequence"/>
</dbReference>
<dbReference type="AlphaFoldDB" id="A0A6A5V609"/>
<keyword evidence="2" id="KW-1185">Reference proteome</keyword>
<organism evidence="1 2">
    <name type="scientific">Bimuria novae-zelandiae CBS 107.79</name>
    <dbReference type="NCBI Taxonomy" id="1447943"/>
    <lineage>
        <taxon>Eukaryota</taxon>
        <taxon>Fungi</taxon>
        <taxon>Dikarya</taxon>
        <taxon>Ascomycota</taxon>
        <taxon>Pezizomycotina</taxon>
        <taxon>Dothideomycetes</taxon>
        <taxon>Pleosporomycetidae</taxon>
        <taxon>Pleosporales</taxon>
        <taxon>Massarineae</taxon>
        <taxon>Didymosphaeriaceae</taxon>
        <taxon>Bimuria</taxon>
    </lineage>
</organism>
<evidence type="ECO:0000313" key="2">
    <source>
        <dbReference type="Proteomes" id="UP000800036"/>
    </source>
</evidence>
<dbReference type="SUPFAM" id="SSF52777">
    <property type="entry name" value="CoA-dependent acyltransferases"/>
    <property type="match status" value="1"/>
</dbReference>
<dbReference type="OrthoDB" id="2150604at2759"/>
<sequence>MGSCRVTRPLGYNEQYELAQYTLGYSRGVSTACRLTVPGKVHQSGQGHLKSIIYRAIASVVSESPLLQATIKDSESKKPVWVHTGSVDLGKHVEWIELEPLDDRDGLLQEKIMAELDAEFADLTMRPAWRVAILQWAEGEELDVLFTWNHAHTDGMGGRIFLERLQASLILETQKETTTMMVTNLEVPCPDTPLRFPPSTELFVDLPMSMGFLLQQAWNETKPTSIFPNPNTATWAPIKTTPYKTNVRTFTVNNATLSGVLVACRSNQTTLTALLHGLILLSLASRLDEDAAPSFASLTAIDQRRFLPSHPQSYPWLEPSATIANYVTNTTHEFNKALVSQMRAQSDQGLREDEISDNTIELIWSASRRVRADMEARLQKGLRDDRLGLMKFVSNARTLFEKEVRKPRALSWAISNLGMMDGIPSRGGVHTGGEKTWEVRRAQFTLSAHVPDAALLIAAVSLKGGDLVTTCSWQDTVVEDTLAERVVKDLERWMTRIGFSVVSKA</sequence>
<gene>
    <name evidence="1" type="ORF">BU23DRAFT_508748</name>
</gene>
<dbReference type="PANTHER" id="PTHR28037">
    <property type="entry name" value="ALCOHOL O-ACETYLTRANSFERASE 1-RELATED"/>
    <property type="match status" value="1"/>
</dbReference>
<dbReference type="PANTHER" id="PTHR28037:SF1">
    <property type="entry name" value="ALCOHOL O-ACETYLTRANSFERASE 1-RELATED"/>
    <property type="match status" value="1"/>
</dbReference>
<dbReference type="Gene3D" id="3.30.559.10">
    <property type="entry name" value="Chloramphenicol acetyltransferase-like domain"/>
    <property type="match status" value="1"/>
</dbReference>
<protein>
    <recommendedName>
        <fullName evidence="3">Alcohol acetyltransferase</fullName>
    </recommendedName>
</protein>
<reference evidence="1" key="1">
    <citation type="journal article" date="2020" name="Stud. Mycol.">
        <title>101 Dothideomycetes genomes: a test case for predicting lifestyles and emergence of pathogens.</title>
        <authorList>
            <person name="Haridas S."/>
            <person name="Albert R."/>
            <person name="Binder M."/>
            <person name="Bloem J."/>
            <person name="Labutti K."/>
            <person name="Salamov A."/>
            <person name="Andreopoulos B."/>
            <person name="Baker S."/>
            <person name="Barry K."/>
            <person name="Bills G."/>
            <person name="Bluhm B."/>
            <person name="Cannon C."/>
            <person name="Castanera R."/>
            <person name="Culley D."/>
            <person name="Daum C."/>
            <person name="Ezra D."/>
            <person name="Gonzalez J."/>
            <person name="Henrissat B."/>
            <person name="Kuo A."/>
            <person name="Liang C."/>
            <person name="Lipzen A."/>
            <person name="Lutzoni F."/>
            <person name="Magnuson J."/>
            <person name="Mondo S."/>
            <person name="Nolan M."/>
            <person name="Ohm R."/>
            <person name="Pangilinan J."/>
            <person name="Park H.-J."/>
            <person name="Ramirez L."/>
            <person name="Alfaro M."/>
            <person name="Sun H."/>
            <person name="Tritt A."/>
            <person name="Yoshinaga Y."/>
            <person name="Zwiers L.-H."/>
            <person name="Turgeon B."/>
            <person name="Goodwin S."/>
            <person name="Spatafora J."/>
            <person name="Crous P."/>
            <person name="Grigoriev I."/>
        </authorList>
    </citation>
    <scope>NUCLEOTIDE SEQUENCE</scope>
    <source>
        <strain evidence="1">CBS 107.79</strain>
    </source>
</reference>
<dbReference type="InterPro" id="IPR010828">
    <property type="entry name" value="Atf2/Sli1-like"/>
</dbReference>
<dbReference type="Pfam" id="PF07247">
    <property type="entry name" value="AATase"/>
    <property type="match status" value="1"/>
</dbReference>
<dbReference type="InterPro" id="IPR023213">
    <property type="entry name" value="CAT-like_dom_sf"/>
</dbReference>
<dbReference type="GO" id="GO:0008080">
    <property type="term" value="F:N-acetyltransferase activity"/>
    <property type="evidence" value="ECO:0007669"/>
    <property type="project" value="TreeGrafter"/>
</dbReference>
<dbReference type="InterPro" id="IPR052058">
    <property type="entry name" value="Alcohol_O-acetyltransferase"/>
</dbReference>
<evidence type="ECO:0000313" key="1">
    <source>
        <dbReference type="EMBL" id="KAF1972298.1"/>
    </source>
</evidence>
<proteinExistence type="predicted"/>